<dbReference type="Proteomes" id="UP000251075">
    <property type="component" value="Unassembled WGS sequence"/>
</dbReference>
<dbReference type="OrthoDB" id="5291101at2"/>
<feature type="transmembrane region" description="Helical" evidence="1">
    <location>
        <begin position="56"/>
        <end position="75"/>
    </location>
</feature>
<dbReference type="PANTHER" id="PTHR48090">
    <property type="entry name" value="UNDECAPRENYL-PHOSPHATE 4-DEOXY-4-FORMAMIDO-L-ARABINOSE TRANSFERASE-RELATED"/>
    <property type="match status" value="1"/>
</dbReference>
<feature type="transmembrane region" description="Helical" evidence="1">
    <location>
        <begin position="28"/>
        <end position="47"/>
    </location>
</feature>
<feature type="domain" description="Glycosyltransferase 2-like" evidence="2">
    <location>
        <begin position="152"/>
        <end position="312"/>
    </location>
</feature>
<comment type="caution">
    <text evidence="3">The sequence shown here is derived from an EMBL/GenBank/DDBJ whole genome shotgun (WGS) entry which is preliminary data.</text>
</comment>
<sequence>MDFVMAVCLECVLNRKHGSGDRGDSMSVIRFFGLVLGTVLIVANFYYHRGSRWSRSVFTLVFFVGLALVIVSVMPDSVNWLPNLLNLGEYGVGRILALSICASILATLLALYSKSRTDSLRYLLDRIICSGLTDRLLGDGDMIQQRIKPIMVIIPALNEASNLEILLPNIPPRIGDHDLGVLVIDDGSTDDTSEMATKLGVLAARNPVPRGQGAALRVGYQVLARCGVEVGVTMDADNQHRPSDIARLVEPILTGQADLVIGSRVKGSADAVSWTRSMGVFSLSHLISVLSGHYITDCSSGFKAFRMNSISKLNLREDQFQASEVIIEAAKKGLRIQEVPIHIARREHGTSRKGGNFLYGLFFFKTMLKTWWR</sequence>
<dbReference type="PANTHER" id="PTHR48090:SF7">
    <property type="entry name" value="RFBJ PROTEIN"/>
    <property type="match status" value="1"/>
</dbReference>
<feature type="transmembrane region" description="Helical" evidence="1">
    <location>
        <begin position="95"/>
        <end position="112"/>
    </location>
</feature>
<dbReference type="SUPFAM" id="SSF53448">
    <property type="entry name" value="Nucleotide-diphospho-sugar transferases"/>
    <property type="match status" value="1"/>
</dbReference>
<name>A0A364NXK0_9PROT</name>
<keyword evidence="1" id="KW-0472">Membrane</keyword>
<dbReference type="InterPro" id="IPR050256">
    <property type="entry name" value="Glycosyltransferase_2"/>
</dbReference>
<dbReference type="Gene3D" id="3.90.550.10">
    <property type="entry name" value="Spore Coat Polysaccharide Biosynthesis Protein SpsA, Chain A"/>
    <property type="match status" value="1"/>
</dbReference>
<dbReference type="CDD" id="cd04179">
    <property type="entry name" value="DPM_DPG-synthase_like"/>
    <property type="match status" value="1"/>
</dbReference>
<reference evidence="3 4" key="1">
    <citation type="submission" date="2017-11" db="EMBL/GenBank/DDBJ databases">
        <title>Draft genome sequence of magnetotactic bacterium Magnetospirillum kuznetsovii LBB-42.</title>
        <authorList>
            <person name="Grouzdev D.S."/>
            <person name="Rysina M.S."/>
            <person name="Baslerov R.V."/>
            <person name="Koziaeva V."/>
        </authorList>
    </citation>
    <scope>NUCLEOTIDE SEQUENCE [LARGE SCALE GENOMIC DNA]</scope>
    <source>
        <strain evidence="3 4">LBB-42</strain>
    </source>
</reference>
<evidence type="ECO:0000313" key="4">
    <source>
        <dbReference type="Proteomes" id="UP000251075"/>
    </source>
</evidence>
<dbReference type="InterPro" id="IPR029044">
    <property type="entry name" value="Nucleotide-diphossugar_trans"/>
</dbReference>
<dbReference type="AlphaFoldDB" id="A0A364NXK0"/>
<dbReference type="Pfam" id="PF00535">
    <property type="entry name" value="Glycos_transf_2"/>
    <property type="match status" value="1"/>
</dbReference>
<organism evidence="3 4">
    <name type="scientific">Paramagnetospirillum kuznetsovii</name>
    <dbReference type="NCBI Taxonomy" id="2053833"/>
    <lineage>
        <taxon>Bacteria</taxon>
        <taxon>Pseudomonadati</taxon>
        <taxon>Pseudomonadota</taxon>
        <taxon>Alphaproteobacteria</taxon>
        <taxon>Rhodospirillales</taxon>
        <taxon>Magnetospirillaceae</taxon>
        <taxon>Paramagnetospirillum</taxon>
    </lineage>
</organism>
<proteinExistence type="predicted"/>
<dbReference type="EMBL" id="PGTO01000007">
    <property type="protein sequence ID" value="RAU21814.1"/>
    <property type="molecule type" value="Genomic_DNA"/>
</dbReference>
<evidence type="ECO:0000256" key="1">
    <source>
        <dbReference type="SAM" id="Phobius"/>
    </source>
</evidence>
<dbReference type="InterPro" id="IPR001173">
    <property type="entry name" value="Glyco_trans_2-like"/>
</dbReference>
<keyword evidence="1" id="KW-1133">Transmembrane helix</keyword>
<evidence type="ECO:0000259" key="2">
    <source>
        <dbReference type="Pfam" id="PF00535"/>
    </source>
</evidence>
<protein>
    <recommendedName>
        <fullName evidence="2">Glycosyltransferase 2-like domain-containing protein</fullName>
    </recommendedName>
</protein>
<accession>A0A364NXK0</accession>
<evidence type="ECO:0000313" key="3">
    <source>
        <dbReference type="EMBL" id="RAU21814.1"/>
    </source>
</evidence>
<keyword evidence="4" id="KW-1185">Reference proteome</keyword>
<gene>
    <name evidence="3" type="ORF">CU669_10935</name>
</gene>
<keyword evidence="1" id="KW-0812">Transmembrane</keyword>